<evidence type="ECO:0000313" key="2">
    <source>
        <dbReference type="Proteomes" id="UP000474957"/>
    </source>
</evidence>
<evidence type="ECO:0000313" key="1">
    <source>
        <dbReference type="EMBL" id="MSU90415.1"/>
    </source>
</evidence>
<sequence>MTIDFGAHGDDAAPDMGSAADGAASIEDVVARAEQARADRNWTAAAELWSEALRRFPGKARPAWFLSLGDTLLDLRRTGRAEQVFQAGAERFPAAVGLQAALARTAVARRDWPAAALRWQACVDRFPDEVRPHWLISLGSALISMGSLDRAERVLADAVARFPDNRRAFVSQARVAAERQDWAECAARWRTVIATFPDQDLPENGAGLARALRMAGRFDEADAVLRSYIAAHPNEAELYMALATNAHIARDTDARARRWADARQRFPAAVETSPLFKAFQLDAQTGADVSDDYRFDPGLTEAAALARVNSLSAHLLVIDAVALIGRYHQLYPDNLRIWAKYVRGLARQLSGPADLARLLDETARLCRAAPESRQAMQERGLALICADDRDAMQDHVGRMERDLGRGADTDTMRIWLRAAQGDAAGAARLYAERKQHTYVPASDAPIRRFERLDDTPAPAMRDGIVLFAPMRNERAFLPWFLKHYRGIGVERFVLVDNGSTDGSRDYAAAQPDVLLYGTDDNFFQAASGMRWINHMIALHGQDNWCLFVDMDEQLVFPGMDGTGLRGLVTAMADRGDEVMPAFMLDTFPRRIGDLYDWQPEQDPLEAVPLFDRTHFAYGGPDAPHRQVRGGVRNRLFGMAEVLEKAPILRGRPGLHYTGNHTTAPARVSDAGCVLLHHKMLQEGIGLKSEIHITANERVRDRNPACQRRYLRYRDVLQALGRDAGLESEQSECYRSAEQLVQLGLMKEIGDAV</sequence>
<proteinExistence type="predicted"/>
<dbReference type="EMBL" id="WIND01000009">
    <property type="protein sequence ID" value="MSU90415.1"/>
    <property type="molecule type" value="Genomic_DNA"/>
</dbReference>
<keyword evidence="2" id="KW-1185">Reference proteome</keyword>
<accession>A0A6L5Z2V6</accession>
<dbReference type="Pfam" id="PF13432">
    <property type="entry name" value="TPR_16"/>
    <property type="match status" value="2"/>
</dbReference>
<name>A0A6L5Z2V6_9RHOB</name>
<dbReference type="Gene3D" id="1.25.40.10">
    <property type="entry name" value="Tetratricopeptide repeat domain"/>
    <property type="match status" value="1"/>
</dbReference>
<dbReference type="Proteomes" id="UP000474957">
    <property type="component" value="Unassembled WGS sequence"/>
</dbReference>
<dbReference type="RefSeq" id="WP_154446911.1">
    <property type="nucleotide sequence ID" value="NZ_WIND01000009.1"/>
</dbReference>
<dbReference type="Pfam" id="PF13428">
    <property type="entry name" value="TPR_14"/>
    <property type="match status" value="1"/>
</dbReference>
<organism evidence="1 2">
    <name type="scientific">Halovulum marinum</name>
    <dbReference type="NCBI Taxonomy" id="2662447"/>
    <lineage>
        <taxon>Bacteria</taxon>
        <taxon>Pseudomonadati</taxon>
        <taxon>Pseudomonadota</taxon>
        <taxon>Alphaproteobacteria</taxon>
        <taxon>Rhodobacterales</taxon>
        <taxon>Paracoccaceae</taxon>
        <taxon>Halovulum</taxon>
    </lineage>
</organism>
<protein>
    <submittedName>
        <fullName evidence="1">Tetratricopeptide repeat protein</fullName>
    </submittedName>
</protein>
<gene>
    <name evidence="1" type="ORF">GE300_12435</name>
</gene>
<dbReference type="Pfam" id="PF13704">
    <property type="entry name" value="Glyco_tranf_2_4"/>
    <property type="match status" value="1"/>
</dbReference>
<reference evidence="1 2" key="1">
    <citation type="submission" date="2019-10" db="EMBL/GenBank/DDBJ databases">
        <title>Cognatihalovulum marinum gen. nov. sp. nov., a new member of the family Rhodobacteraceae isolated from deep seawater of the Northwest Indian Ocean.</title>
        <authorList>
            <person name="Ruan C."/>
            <person name="Wang J."/>
            <person name="Zheng X."/>
            <person name="Song L."/>
            <person name="Zhu Y."/>
            <person name="Huang Y."/>
            <person name="Lu Z."/>
            <person name="Du W."/>
            <person name="Huang L."/>
            <person name="Dai X."/>
        </authorList>
    </citation>
    <scope>NUCLEOTIDE SEQUENCE [LARGE SCALE GENOMIC DNA]</scope>
    <source>
        <strain evidence="1 2">2CG4</strain>
    </source>
</reference>
<dbReference type="InterPro" id="IPR011990">
    <property type="entry name" value="TPR-like_helical_dom_sf"/>
</dbReference>
<dbReference type="SUPFAM" id="SSF48452">
    <property type="entry name" value="TPR-like"/>
    <property type="match status" value="1"/>
</dbReference>
<comment type="caution">
    <text evidence="1">The sequence shown here is derived from an EMBL/GenBank/DDBJ whole genome shotgun (WGS) entry which is preliminary data.</text>
</comment>
<dbReference type="AlphaFoldDB" id="A0A6L5Z2V6"/>